<evidence type="ECO:0000256" key="2">
    <source>
        <dbReference type="ARBA" id="ARBA00022723"/>
    </source>
</evidence>
<dbReference type="PROSITE" id="PS50236">
    <property type="entry name" value="CHCR"/>
    <property type="match status" value="1"/>
</dbReference>
<dbReference type="GO" id="GO:0007032">
    <property type="term" value="P:endosome organization"/>
    <property type="evidence" value="ECO:0007669"/>
    <property type="project" value="TreeGrafter"/>
</dbReference>
<evidence type="ECO:0000256" key="8">
    <source>
        <dbReference type="SAM" id="Coils"/>
    </source>
</evidence>
<protein>
    <recommendedName>
        <fullName evidence="13">Pep3/Vps18/deep orange domain-containing protein</fullName>
    </recommendedName>
</protein>
<dbReference type="InterPro" id="IPR000547">
    <property type="entry name" value="Clathrin_H-chain/VPS_repeat"/>
</dbReference>
<dbReference type="GO" id="GO:0007033">
    <property type="term" value="P:vacuole organization"/>
    <property type="evidence" value="ECO:0007669"/>
    <property type="project" value="TreeGrafter"/>
</dbReference>
<gene>
    <name evidence="11" type="ORF">PICMEDRAFT_32350</name>
</gene>
<feature type="domain" description="Pep3/Vps18 RING C-terminal" evidence="10">
    <location>
        <begin position="847"/>
        <end position="936"/>
    </location>
</feature>
<keyword evidence="12" id="KW-1185">Reference proteome</keyword>
<dbReference type="RefSeq" id="XP_019019312.1">
    <property type="nucleotide sequence ID" value="XM_019162761.1"/>
</dbReference>
<dbReference type="GO" id="GO:0006886">
    <property type="term" value="P:intracellular protein transport"/>
    <property type="evidence" value="ECO:0007669"/>
    <property type="project" value="UniProtKB-UniRule"/>
</dbReference>
<dbReference type="InterPro" id="IPR007810">
    <property type="entry name" value="Pep3/Vps18_beta-prop"/>
</dbReference>
<name>A0A1E3NQ17_9ASCO</name>
<dbReference type="GeneID" id="30179448"/>
<organism evidence="11 12">
    <name type="scientific">Pichia membranifaciens NRRL Y-2026</name>
    <dbReference type="NCBI Taxonomy" id="763406"/>
    <lineage>
        <taxon>Eukaryota</taxon>
        <taxon>Fungi</taxon>
        <taxon>Dikarya</taxon>
        <taxon>Ascomycota</taxon>
        <taxon>Saccharomycotina</taxon>
        <taxon>Pichiomycetes</taxon>
        <taxon>Pichiales</taxon>
        <taxon>Pichiaceae</taxon>
        <taxon>Pichia</taxon>
    </lineage>
</organism>
<evidence type="ECO:0000313" key="11">
    <source>
        <dbReference type="EMBL" id="ODQ48199.1"/>
    </source>
</evidence>
<proteinExistence type="inferred from homology"/>
<accession>A0A1E3NQ17</accession>
<dbReference type="Proteomes" id="UP000094455">
    <property type="component" value="Unassembled WGS sequence"/>
</dbReference>
<dbReference type="STRING" id="763406.A0A1E3NQ17"/>
<reference evidence="11 12" key="1">
    <citation type="journal article" date="2016" name="Proc. Natl. Acad. Sci. U.S.A.">
        <title>Comparative genomics of biotechnologically important yeasts.</title>
        <authorList>
            <person name="Riley R."/>
            <person name="Haridas S."/>
            <person name="Wolfe K.H."/>
            <person name="Lopes M.R."/>
            <person name="Hittinger C.T."/>
            <person name="Goeker M."/>
            <person name="Salamov A.A."/>
            <person name="Wisecaver J.H."/>
            <person name="Long T.M."/>
            <person name="Calvey C.H."/>
            <person name="Aerts A.L."/>
            <person name="Barry K.W."/>
            <person name="Choi C."/>
            <person name="Clum A."/>
            <person name="Coughlan A.Y."/>
            <person name="Deshpande S."/>
            <person name="Douglass A.P."/>
            <person name="Hanson S.J."/>
            <person name="Klenk H.-P."/>
            <person name="LaButti K.M."/>
            <person name="Lapidus A."/>
            <person name="Lindquist E.A."/>
            <person name="Lipzen A.M."/>
            <person name="Meier-Kolthoff J.P."/>
            <person name="Ohm R.A."/>
            <person name="Otillar R.P."/>
            <person name="Pangilinan J.L."/>
            <person name="Peng Y."/>
            <person name="Rokas A."/>
            <person name="Rosa C.A."/>
            <person name="Scheuner C."/>
            <person name="Sibirny A.A."/>
            <person name="Slot J.C."/>
            <person name="Stielow J.B."/>
            <person name="Sun H."/>
            <person name="Kurtzman C.P."/>
            <person name="Blackwell M."/>
            <person name="Grigoriev I.V."/>
            <person name="Jeffries T.W."/>
        </authorList>
    </citation>
    <scope>NUCLEOTIDE SEQUENCE [LARGE SCALE GENOMIC DNA]</scope>
    <source>
        <strain evidence="11 12">NRRL Y-2026</strain>
    </source>
</reference>
<keyword evidence="5" id="KW-0472">Membrane</keyword>
<dbReference type="GO" id="GO:0008270">
    <property type="term" value="F:zinc ion binding"/>
    <property type="evidence" value="ECO:0007669"/>
    <property type="project" value="UniProtKB-KW"/>
</dbReference>
<comment type="subcellular location">
    <subcellularLocation>
        <location evidence="6">Endomembrane system</location>
        <topology evidence="6">Peripheral membrane protein</topology>
        <orientation evidence="6">Cytoplasmic side</orientation>
    </subcellularLocation>
</comment>
<dbReference type="OrthoDB" id="1845386at2759"/>
<feature type="repeat" description="CHCR" evidence="7">
    <location>
        <begin position="575"/>
        <end position="743"/>
    </location>
</feature>
<dbReference type="InterPro" id="IPR058919">
    <property type="entry name" value="Pep3/Vps18_RING_C"/>
</dbReference>
<dbReference type="EMBL" id="KV454002">
    <property type="protein sequence ID" value="ODQ48199.1"/>
    <property type="molecule type" value="Genomic_DNA"/>
</dbReference>
<dbReference type="GO" id="GO:0006904">
    <property type="term" value="P:vesicle docking involved in exocytosis"/>
    <property type="evidence" value="ECO:0007669"/>
    <property type="project" value="TreeGrafter"/>
</dbReference>
<evidence type="ECO:0000256" key="1">
    <source>
        <dbReference type="ARBA" id="ARBA00010454"/>
    </source>
</evidence>
<evidence type="ECO:0000256" key="3">
    <source>
        <dbReference type="ARBA" id="ARBA00022771"/>
    </source>
</evidence>
<evidence type="ECO:0000256" key="7">
    <source>
        <dbReference type="PROSITE-ProRule" id="PRU01006"/>
    </source>
</evidence>
<sequence length="955" mass="111140">MPLQLDTVEVNAKNESAFDFEEVQLQFQLESEICKLLVRNNHVNLVLKTGVVHIINLDDPEVVIDIQLPLGKENQLRDAWIDSHGHHLILQSTKNEYYYINNSSATYHVLNKLKNLNITSISFFEECVGKDTTGHILLSTSNSLLLEYAISSNKEVFLKTILKNKYCITHILNTATSHESGIASYSINLFTTENSILNLKVKVPLEPTSNVSVFQSLAKIEPLIIKHGGISNISNDMKYLAYSESSSNGSKIHIAEADIKNQKSFNPSSIVLEHLRINTFILTGYFILVLSANNHLEIYNQLNLKHLKSISLSYLDQKMQGISFDRLARTFWLYSDRHLYELIVNFKTSGIFTTMIQKHMFDDALSLLPDDKSAETRRRKNYILKKKGYYFLEEHNYKEAVKLLAQTDESFDKVALKLFDLPDKAILRYYLTVKLRCLPNSMKSQKKILTSWIVEIFIEQLNTLETKILHSHKKNTILYTFFSENLSSFDKETIYQIIIVHNRKEDLLHFAKLINDFQFVLKYYITLQMWNESLNVLASQQDPELVYKCATVLLVNHPVKTIDTWVRLIDDLSELKLIPSLLTYNKTVAFPQQISPEHNQSLRFLKFLIYEKNVSNRIVHNTFFSILITYPNTHNENLILKQLESYQSFRKKKFRKFEKGETFFDYDYILRLSFKFHKIQSAIFIYSILGKDEEAVDLALDNDLIDAAILVADKPNEKDEYQRKELWLKISEKLISKVVVNKEYIKQHQNMFYDDRVPTAEEENEDPVYILLRFLTEKCDALAIKDLLPLFPEFIVIDNFKESLIESLKKLSLEMNKAAVEMDNTLNESDKINQKIKDFQSTNFQIIEPFESCQLCHKILAIRKFIVFPCSHAFHQDCMVKNILESNDYKAKNSIYKIQKKILMNNKNASVIEDLKLEIDHLLSRSCCLCSDMKINELDEPFIKSGDMERDGWNI</sequence>
<evidence type="ECO:0000259" key="10">
    <source>
        <dbReference type="Pfam" id="PF26148"/>
    </source>
</evidence>
<dbReference type="GO" id="GO:0030897">
    <property type="term" value="C:HOPS complex"/>
    <property type="evidence" value="ECO:0007669"/>
    <property type="project" value="TreeGrafter"/>
</dbReference>
<dbReference type="PANTHER" id="PTHR23323">
    <property type="entry name" value="VACUOLAR PROTEIN SORTING-ASSOCIATED PROTEIN"/>
    <property type="match status" value="1"/>
</dbReference>
<dbReference type="GO" id="GO:0098588">
    <property type="term" value="C:bounding membrane of organelle"/>
    <property type="evidence" value="ECO:0007669"/>
    <property type="project" value="UniProtKB-ARBA"/>
</dbReference>
<evidence type="ECO:0000313" key="12">
    <source>
        <dbReference type="Proteomes" id="UP000094455"/>
    </source>
</evidence>
<dbReference type="GO" id="GO:0048284">
    <property type="term" value="P:organelle fusion"/>
    <property type="evidence" value="ECO:0007669"/>
    <property type="project" value="TreeGrafter"/>
</dbReference>
<dbReference type="PANTHER" id="PTHR23323:SF26">
    <property type="entry name" value="VACUOLAR PROTEIN SORTING-ASSOCIATED PROTEIN 18 HOMOLOG"/>
    <property type="match status" value="1"/>
</dbReference>
<keyword evidence="8" id="KW-0175">Coiled coil</keyword>
<evidence type="ECO:0000256" key="5">
    <source>
        <dbReference type="ARBA" id="ARBA00023136"/>
    </source>
</evidence>
<keyword evidence="2" id="KW-0479">Metal-binding</keyword>
<evidence type="ECO:0000256" key="6">
    <source>
        <dbReference type="ARBA" id="ARBA00029433"/>
    </source>
</evidence>
<evidence type="ECO:0008006" key="13">
    <source>
        <dbReference type="Google" id="ProtNLM"/>
    </source>
</evidence>
<dbReference type="GO" id="GO:0005768">
    <property type="term" value="C:endosome"/>
    <property type="evidence" value="ECO:0007669"/>
    <property type="project" value="TreeGrafter"/>
</dbReference>
<feature type="domain" description="Pep3/Vps18 beta-propeller" evidence="9">
    <location>
        <begin position="18"/>
        <end position="344"/>
    </location>
</feature>
<evidence type="ECO:0000256" key="4">
    <source>
        <dbReference type="ARBA" id="ARBA00022833"/>
    </source>
</evidence>
<comment type="similarity">
    <text evidence="1">Belongs to the VPS18 family.</text>
</comment>
<feature type="coiled-coil region" evidence="8">
    <location>
        <begin position="801"/>
        <end position="828"/>
    </location>
</feature>
<dbReference type="Pfam" id="PF26148">
    <property type="entry name" value="VPS18_RING_C"/>
    <property type="match status" value="1"/>
</dbReference>
<dbReference type="Pfam" id="PF05131">
    <property type="entry name" value="Pep3_Vps18"/>
    <property type="match status" value="1"/>
</dbReference>
<keyword evidence="3" id="KW-0863">Zinc-finger</keyword>
<dbReference type="GO" id="GO:0030674">
    <property type="term" value="F:protein-macromolecule adaptor activity"/>
    <property type="evidence" value="ECO:0007669"/>
    <property type="project" value="TreeGrafter"/>
</dbReference>
<dbReference type="AlphaFoldDB" id="A0A1E3NQ17"/>
<evidence type="ECO:0000259" key="9">
    <source>
        <dbReference type="Pfam" id="PF05131"/>
    </source>
</evidence>
<keyword evidence="4" id="KW-0862">Zinc</keyword>